<organism evidence="12 13">
    <name type="scientific">Polypedilum vanderplanki</name>
    <name type="common">Sleeping chironomid midge</name>
    <dbReference type="NCBI Taxonomy" id="319348"/>
    <lineage>
        <taxon>Eukaryota</taxon>
        <taxon>Metazoa</taxon>
        <taxon>Ecdysozoa</taxon>
        <taxon>Arthropoda</taxon>
        <taxon>Hexapoda</taxon>
        <taxon>Insecta</taxon>
        <taxon>Pterygota</taxon>
        <taxon>Neoptera</taxon>
        <taxon>Endopterygota</taxon>
        <taxon>Diptera</taxon>
        <taxon>Nematocera</taxon>
        <taxon>Chironomoidea</taxon>
        <taxon>Chironomidae</taxon>
        <taxon>Chironominae</taxon>
        <taxon>Polypedilum</taxon>
        <taxon>Polypedilum</taxon>
    </lineage>
</organism>
<evidence type="ECO:0000256" key="7">
    <source>
        <dbReference type="ARBA" id="ARBA00023054"/>
    </source>
</evidence>
<dbReference type="EMBL" id="JADBJN010000001">
    <property type="protein sequence ID" value="KAG5685092.1"/>
    <property type="molecule type" value="Genomic_DNA"/>
</dbReference>
<evidence type="ECO:0000256" key="3">
    <source>
        <dbReference type="ARBA" id="ARBA00022490"/>
    </source>
</evidence>
<evidence type="ECO:0000256" key="6">
    <source>
        <dbReference type="ARBA" id="ARBA00022776"/>
    </source>
</evidence>
<comment type="subcellular location">
    <subcellularLocation>
        <location evidence="1">Cytoplasm</location>
        <location evidence="1">Cytoskeleton</location>
        <location evidence="1">Spindle</location>
    </subcellularLocation>
</comment>
<proteinExistence type="inferred from homology"/>
<keyword evidence="3" id="KW-0963">Cytoplasm</keyword>
<keyword evidence="9" id="KW-0131">Cell cycle</keyword>
<evidence type="ECO:0000256" key="8">
    <source>
        <dbReference type="ARBA" id="ARBA00023212"/>
    </source>
</evidence>
<comment type="similarity">
    <text evidence="2">Belongs to the HAUS3 family.</text>
</comment>
<evidence type="ECO:0000259" key="11">
    <source>
        <dbReference type="Pfam" id="PF14932"/>
    </source>
</evidence>
<sequence>MDSLENSEILKLLGLNDNNKWILQDEVARKFFEYIANNLDSDNILTDSEIRQYEELKVANLILEDEELQNEIKNIETNFPGFFLVSDEEIKELEQQVKQMENEKNEREERVARMQEYEEEQLKKIAKVEKQNQNILIQQKLYIDDCRKKSKELIKLQKTNLENIAYLNEIYTLPQTTPSLMYHMPLDQYFLKCQQLLGTLEVYMRNNFRIKRRDDILDEEDDEILIRTIHQTKKEILEVERKKFEEELNVAGMHYTIENLEKYNLKVVIDYHEMRSIIDELIFEKENLEIHLPVLQQEAQMLVEQVAVQKIIKHFHQFCQEKYKRVINQIEKCKKVHELTESLVDLSELLWIGMKLDLDRFKNRVENRDDTNLQAQECIKRINKMKQLSHSDAILEIKKHYLEQFQNLLVEYLNLNKDRFLTIDKCINEYISYEENLHAMIQLLKDQKHFLKVDRLLKKIDEQSKIFKKFILNGPTNKPCLYDPKFIVRIFEKKQKRNELDKIFQELRSSFQKNIVDPFNNDKFHRMRILLFIWFCSDQRKVILAIKEVQNRAAEEGSSSFRALNINMK</sequence>
<evidence type="ECO:0000256" key="5">
    <source>
        <dbReference type="ARBA" id="ARBA00022701"/>
    </source>
</evidence>
<keyword evidence="6" id="KW-0498">Mitosis</keyword>
<dbReference type="InterPro" id="IPR032733">
    <property type="entry name" value="HAUS3_N"/>
</dbReference>
<evidence type="ECO:0000313" key="12">
    <source>
        <dbReference type="EMBL" id="KAG5685092.1"/>
    </source>
</evidence>
<feature type="domain" description="HAUS augmin-like complex subunit 3 N-terminal" evidence="11">
    <location>
        <begin position="21"/>
        <end position="250"/>
    </location>
</feature>
<dbReference type="Pfam" id="PF14932">
    <property type="entry name" value="HAUS-augmin3"/>
    <property type="match status" value="1"/>
</dbReference>
<dbReference type="Proteomes" id="UP001107558">
    <property type="component" value="Chromosome 1"/>
</dbReference>
<feature type="coiled-coil region" evidence="10">
    <location>
        <begin position="58"/>
        <end position="134"/>
    </location>
</feature>
<dbReference type="AlphaFoldDB" id="A0A9J6CT20"/>
<accession>A0A9J6CT20</accession>
<evidence type="ECO:0000256" key="2">
    <source>
        <dbReference type="ARBA" id="ARBA00009645"/>
    </source>
</evidence>
<keyword evidence="7 10" id="KW-0175">Coiled coil</keyword>
<evidence type="ECO:0000256" key="4">
    <source>
        <dbReference type="ARBA" id="ARBA00022618"/>
    </source>
</evidence>
<dbReference type="GO" id="GO:0051301">
    <property type="term" value="P:cell division"/>
    <property type="evidence" value="ECO:0007669"/>
    <property type="project" value="UniProtKB-KW"/>
</dbReference>
<evidence type="ECO:0000313" key="13">
    <source>
        <dbReference type="Proteomes" id="UP001107558"/>
    </source>
</evidence>
<name>A0A9J6CT20_POLVA</name>
<keyword evidence="4" id="KW-0132">Cell division</keyword>
<evidence type="ECO:0000256" key="9">
    <source>
        <dbReference type="ARBA" id="ARBA00023306"/>
    </source>
</evidence>
<gene>
    <name evidence="12" type="ORF">PVAND_014293</name>
</gene>
<dbReference type="OrthoDB" id="8187957at2759"/>
<dbReference type="GO" id="GO:0005819">
    <property type="term" value="C:spindle"/>
    <property type="evidence" value="ECO:0007669"/>
    <property type="project" value="UniProtKB-SubCell"/>
</dbReference>
<keyword evidence="13" id="KW-1185">Reference proteome</keyword>
<comment type="caution">
    <text evidence="12">The sequence shown here is derived from an EMBL/GenBank/DDBJ whole genome shotgun (WGS) entry which is preliminary data.</text>
</comment>
<keyword evidence="8" id="KW-0206">Cytoskeleton</keyword>
<keyword evidence="5" id="KW-0493">Microtubule</keyword>
<evidence type="ECO:0000256" key="1">
    <source>
        <dbReference type="ARBA" id="ARBA00004186"/>
    </source>
</evidence>
<reference evidence="12" key="1">
    <citation type="submission" date="2021-03" db="EMBL/GenBank/DDBJ databases">
        <title>Chromosome level genome of the anhydrobiotic midge Polypedilum vanderplanki.</title>
        <authorList>
            <person name="Yoshida Y."/>
            <person name="Kikawada T."/>
            <person name="Gusev O."/>
        </authorList>
    </citation>
    <scope>NUCLEOTIDE SEQUENCE</scope>
    <source>
        <strain evidence="12">NIAS01</strain>
        <tissue evidence="12">Whole body or cell culture</tissue>
    </source>
</reference>
<protein>
    <recommendedName>
        <fullName evidence="11">HAUS augmin-like complex subunit 3 N-terminal domain-containing protein</fullName>
    </recommendedName>
</protein>
<dbReference type="GO" id="GO:0005874">
    <property type="term" value="C:microtubule"/>
    <property type="evidence" value="ECO:0007669"/>
    <property type="project" value="UniProtKB-KW"/>
</dbReference>
<evidence type="ECO:0000256" key="10">
    <source>
        <dbReference type="SAM" id="Coils"/>
    </source>
</evidence>